<sequence>MIGEDVDIAGGVYNLTAGLKERFGARRVVGTPISEQGFVGMAVGAGATGLRPIVEIMYMDFIMLAMDQLANQMAKMRYMSGGQVSMPVTIRAQSGHGTAEAAQHSQSLEAWFVHAPGFKVCMPATVYDAKGLLKAAIRDNNPVVVI</sequence>
<name>X0YT12_9ZZZZ</name>
<gene>
    <name evidence="4" type="ORF">S01H1_84025</name>
</gene>
<organism evidence="4">
    <name type="scientific">marine sediment metagenome</name>
    <dbReference type="NCBI Taxonomy" id="412755"/>
    <lineage>
        <taxon>unclassified sequences</taxon>
        <taxon>metagenomes</taxon>
        <taxon>ecological metagenomes</taxon>
    </lineage>
</organism>
<dbReference type="EMBL" id="BARS01057262">
    <property type="protein sequence ID" value="GAG49912.1"/>
    <property type="molecule type" value="Genomic_DNA"/>
</dbReference>
<dbReference type="FunFam" id="3.40.50.970:FF:000001">
    <property type="entry name" value="Pyruvate dehydrogenase E1 beta subunit"/>
    <property type="match status" value="1"/>
</dbReference>
<dbReference type="Gene3D" id="3.40.50.970">
    <property type="match status" value="1"/>
</dbReference>
<proteinExistence type="predicted"/>
<reference evidence="4" key="1">
    <citation type="journal article" date="2014" name="Front. Microbiol.">
        <title>High frequency of phylogenetically diverse reductive dehalogenase-homologous genes in deep subseafloor sedimentary metagenomes.</title>
        <authorList>
            <person name="Kawai M."/>
            <person name="Futagami T."/>
            <person name="Toyoda A."/>
            <person name="Takaki Y."/>
            <person name="Nishi S."/>
            <person name="Hori S."/>
            <person name="Arai W."/>
            <person name="Tsubouchi T."/>
            <person name="Morono Y."/>
            <person name="Uchiyama I."/>
            <person name="Ito T."/>
            <person name="Fujiyama A."/>
            <person name="Inagaki F."/>
            <person name="Takami H."/>
        </authorList>
    </citation>
    <scope>NUCLEOTIDE SEQUENCE</scope>
    <source>
        <strain evidence="4">Expedition CK06-06</strain>
    </source>
</reference>
<dbReference type="PANTHER" id="PTHR43257">
    <property type="entry name" value="PYRUVATE DEHYDROGENASE E1 COMPONENT BETA SUBUNIT"/>
    <property type="match status" value="1"/>
</dbReference>
<feature type="non-terminal residue" evidence="4">
    <location>
        <position position="146"/>
    </location>
</feature>
<evidence type="ECO:0000259" key="3">
    <source>
        <dbReference type="SMART" id="SM00861"/>
    </source>
</evidence>
<evidence type="ECO:0000256" key="1">
    <source>
        <dbReference type="ARBA" id="ARBA00023002"/>
    </source>
</evidence>
<dbReference type="SMART" id="SM00861">
    <property type="entry name" value="Transket_pyr"/>
    <property type="match status" value="1"/>
</dbReference>
<dbReference type="GO" id="GO:0016491">
    <property type="term" value="F:oxidoreductase activity"/>
    <property type="evidence" value="ECO:0007669"/>
    <property type="project" value="UniProtKB-KW"/>
</dbReference>
<dbReference type="AlphaFoldDB" id="X0YT12"/>
<evidence type="ECO:0000313" key="4">
    <source>
        <dbReference type="EMBL" id="GAG49912.1"/>
    </source>
</evidence>
<dbReference type="SUPFAM" id="SSF52518">
    <property type="entry name" value="Thiamin diphosphate-binding fold (THDP-binding)"/>
    <property type="match status" value="1"/>
</dbReference>
<dbReference type="CDD" id="cd07036">
    <property type="entry name" value="TPP_PYR_E1-PDHc-beta_like"/>
    <property type="match status" value="1"/>
</dbReference>
<dbReference type="Pfam" id="PF02779">
    <property type="entry name" value="Transket_pyr"/>
    <property type="match status" value="1"/>
</dbReference>
<dbReference type="InterPro" id="IPR029061">
    <property type="entry name" value="THDP-binding"/>
</dbReference>
<accession>X0YT12</accession>
<comment type="caution">
    <text evidence="4">The sequence shown here is derived from an EMBL/GenBank/DDBJ whole genome shotgun (WGS) entry which is preliminary data.</text>
</comment>
<keyword evidence="2" id="KW-0786">Thiamine pyrophosphate</keyword>
<dbReference type="InterPro" id="IPR005475">
    <property type="entry name" value="Transketolase-like_Pyr-bd"/>
</dbReference>
<protein>
    <recommendedName>
        <fullName evidence="3">Transketolase-like pyrimidine-binding domain-containing protein</fullName>
    </recommendedName>
</protein>
<feature type="domain" description="Transketolase-like pyrimidine-binding" evidence="3">
    <location>
        <begin position="2"/>
        <end position="145"/>
    </location>
</feature>
<dbReference type="PANTHER" id="PTHR43257:SF2">
    <property type="entry name" value="PYRUVATE DEHYDROGENASE E1 COMPONENT SUBUNIT BETA"/>
    <property type="match status" value="1"/>
</dbReference>
<keyword evidence="1" id="KW-0560">Oxidoreductase</keyword>
<evidence type="ECO:0000256" key="2">
    <source>
        <dbReference type="ARBA" id="ARBA00023052"/>
    </source>
</evidence>